<keyword evidence="2" id="KW-1185">Reference proteome</keyword>
<accession>A0ABU5DW31</accession>
<gene>
    <name evidence="1" type="ORF">SMD31_06315</name>
</gene>
<dbReference type="EMBL" id="JAXCLX010000001">
    <property type="protein sequence ID" value="MDY0871526.1"/>
    <property type="molecule type" value="Genomic_DNA"/>
</dbReference>
<organism evidence="1 2">
    <name type="scientific">Dongia rigui</name>
    <dbReference type="NCBI Taxonomy" id="940149"/>
    <lineage>
        <taxon>Bacteria</taxon>
        <taxon>Pseudomonadati</taxon>
        <taxon>Pseudomonadota</taxon>
        <taxon>Alphaproteobacteria</taxon>
        <taxon>Rhodospirillales</taxon>
        <taxon>Dongiaceae</taxon>
        <taxon>Dongia</taxon>
    </lineage>
</organism>
<evidence type="ECO:0000313" key="1">
    <source>
        <dbReference type="EMBL" id="MDY0871526.1"/>
    </source>
</evidence>
<protein>
    <recommendedName>
        <fullName evidence="3">PAS domain-containing protein</fullName>
    </recommendedName>
</protein>
<name>A0ABU5DW31_9PROT</name>
<reference evidence="1 2" key="1">
    <citation type="journal article" date="2013" name="Antonie Van Leeuwenhoek">
        <title>Dongia rigui sp. nov., isolated from freshwater of a large wetland in Korea.</title>
        <authorList>
            <person name="Baik K.S."/>
            <person name="Hwang Y.M."/>
            <person name="Choi J.S."/>
            <person name="Kwon J."/>
            <person name="Seong C.N."/>
        </authorList>
    </citation>
    <scope>NUCLEOTIDE SEQUENCE [LARGE SCALE GENOMIC DNA]</scope>
    <source>
        <strain evidence="1 2">04SU4-P</strain>
    </source>
</reference>
<dbReference type="RefSeq" id="WP_320499958.1">
    <property type="nucleotide sequence ID" value="NZ_JAXCLX010000001.1"/>
</dbReference>
<sequence>MQQQMHWQETTRISTDALQALEAAWRGWGEGGQLPTRARFDPMDFPELLPWILLGEITPATAGPRSYDVLFRYLGSEFERYFKASNLTRAHLSSVGPPYTERWFAVYDAVIRRQQPHYFTGAPFGTGYEYLPLEMLVLPFARTDTAETRPKVGFVLCAFARLELV</sequence>
<comment type="caution">
    <text evidence="1">The sequence shown here is derived from an EMBL/GenBank/DDBJ whole genome shotgun (WGS) entry which is preliminary data.</text>
</comment>
<proteinExistence type="predicted"/>
<dbReference type="Proteomes" id="UP001271769">
    <property type="component" value="Unassembled WGS sequence"/>
</dbReference>
<evidence type="ECO:0008006" key="3">
    <source>
        <dbReference type="Google" id="ProtNLM"/>
    </source>
</evidence>
<evidence type="ECO:0000313" key="2">
    <source>
        <dbReference type="Proteomes" id="UP001271769"/>
    </source>
</evidence>